<proteinExistence type="predicted"/>
<keyword evidence="2" id="KW-1185">Reference proteome</keyword>
<dbReference type="PRINTS" id="PR00180">
    <property type="entry name" value="CRETINALDHBP"/>
</dbReference>
<dbReference type="GO" id="GO:1902936">
    <property type="term" value="F:phosphatidylinositol bisphosphate binding"/>
    <property type="evidence" value="ECO:0007669"/>
    <property type="project" value="TreeGrafter"/>
</dbReference>
<protein>
    <submittedName>
        <fullName evidence="3 4">Retinol-binding protein pinta</fullName>
    </submittedName>
</protein>
<dbReference type="AlphaFoldDB" id="A0A6J0BG31"/>
<dbReference type="RefSeq" id="XP_015513789.2">
    <property type="nucleotide sequence ID" value="XM_015658303.2"/>
</dbReference>
<dbReference type="GeneID" id="107219934"/>
<dbReference type="Proteomes" id="UP000829291">
    <property type="component" value="Chromosome 3"/>
</dbReference>
<evidence type="ECO:0000313" key="4">
    <source>
        <dbReference type="RefSeq" id="XP_046589407.1"/>
    </source>
</evidence>
<name>A0A6J0BG31_NEOLC</name>
<reference evidence="3 4" key="1">
    <citation type="submission" date="2025-05" db="UniProtKB">
        <authorList>
            <consortium name="RefSeq"/>
        </authorList>
    </citation>
    <scope>IDENTIFICATION</scope>
    <source>
        <tissue evidence="3 4">Thorax and Abdomen</tissue>
    </source>
</reference>
<dbReference type="PANTHER" id="PTHR10174">
    <property type="entry name" value="ALPHA-TOCOPHEROL TRANSFER PROTEIN-RELATED"/>
    <property type="match status" value="1"/>
</dbReference>
<dbReference type="OrthoDB" id="6575879at2759"/>
<dbReference type="InterPro" id="IPR036865">
    <property type="entry name" value="CRAL-TRIO_dom_sf"/>
</dbReference>
<feature type="domain" description="CRAL-TRIO" evidence="1">
    <location>
        <begin position="127"/>
        <end position="252"/>
    </location>
</feature>
<evidence type="ECO:0000313" key="3">
    <source>
        <dbReference type="RefSeq" id="XP_015513789.2"/>
    </source>
</evidence>
<dbReference type="InterPro" id="IPR036273">
    <property type="entry name" value="CRAL/TRIO_N_dom_sf"/>
</dbReference>
<accession>A0A6J0BG31</accession>
<dbReference type="RefSeq" id="XP_046589407.1">
    <property type="nucleotide sequence ID" value="XM_046733451.1"/>
</dbReference>
<dbReference type="InterPro" id="IPR001251">
    <property type="entry name" value="CRAL-TRIO_dom"/>
</dbReference>
<gene>
    <name evidence="3 4" type="primary">LOC107219934</name>
</gene>
<dbReference type="SUPFAM" id="SSF52087">
    <property type="entry name" value="CRAL/TRIO domain"/>
    <property type="match status" value="1"/>
</dbReference>
<organism evidence="2 3">
    <name type="scientific">Neodiprion lecontei</name>
    <name type="common">Redheaded pine sawfly</name>
    <dbReference type="NCBI Taxonomy" id="441921"/>
    <lineage>
        <taxon>Eukaryota</taxon>
        <taxon>Metazoa</taxon>
        <taxon>Ecdysozoa</taxon>
        <taxon>Arthropoda</taxon>
        <taxon>Hexapoda</taxon>
        <taxon>Insecta</taxon>
        <taxon>Pterygota</taxon>
        <taxon>Neoptera</taxon>
        <taxon>Endopterygota</taxon>
        <taxon>Hymenoptera</taxon>
        <taxon>Tenthredinoidea</taxon>
        <taxon>Diprionidae</taxon>
        <taxon>Diprioninae</taxon>
        <taxon>Neodiprion</taxon>
    </lineage>
</organism>
<dbReference type="KEGG" id="nlo:107219934"/>
<dbReference type="PANTHER" id="PTHR10174:SF222">
    <property type="entry name" value="GH10083P-RELATED"/>
    <property type="match status" value="1"/>
</dbReference>
<dbReference type="PROSITE" id="PS50191">
    <property type="entry name" value="CRAL_TRIO"/>
    <property type="match status" value="1"/>
</dbReference>
<dbReference type="SUPFAM" id="SSF46938">
    <property type="entry name" value="CRAL/TRIO N-terminal domain"/>
    <property type="match status" value="1"/>
</dbReference>
<dbReference type="GO" id="GO:0016020">
    <property type="term" value="C:membrane"/>
    <property type="evidence" value="ECO:0007669"/>
    <property type="project" value="TreeGrafter"/>
</dbReference>
<sequence length="305" mass="34904">MPQLSFEQCNIEEICASVGGSKKLLDELRGKLREWLKLQPHLPHDAEDERLDWFLLCTKLSLELAKQKLDAYYTIRRFIPEFFRNRDPCAPGMNNLHDVMQFVLLPKSNAGNDRTCIVRFISDDANIFRVEEVCRYLFMINEIQMVEGHNSGYHLILDLSMMSAGQLVGMTPSFIKKCDVSASAHAIRLKGIHILNAFSLVNSVVTMVKSILKPKLAKRIHVHANGNFEKFHQFVPKSVLPKEYGGTYSNMDDLDVLLRKKLESWRDWYLEQDNVLVDESLRPGPVVNGDSPFGFSGSFRKLDVD</sequence>
<dbReference type="Gene3D" id="1.20.5.1200">
    <property type="entry name" value="Alpha-tocopherol transfer"/>
    <property type="match status" value="1"/>
</dbReference>
<dbReference type="InParanoid" id="A0A6J0BG31"/>
<dbReference type="CDD" id="cd00170">
    <property type="entry name" value="SEC14"/>
    <property type="match status" value="1"/>
</dbReference>
<evidence type="ECO:0000313" key="2">
    <source>
        <dbReference type="Proteomes" id="UP000829291"/>
    </source>
</evidence>
<dbReference type="Pfam" id="PF00650">
    <property type="entry name" value="CRAL_TRIO"/>
    <property type="match status" value="1"/>
</dbReference>
<dbReference type="Gene3D" id="3.40.525.10">
    <property type="entry name" value="CRAL-TRIO lipid binding domain"/>
    <property type="match status" value="1"/>
</dbReference>
<evidence type="ECO:0000259" key="1">
    <source>
        <dbReference type="PROSITE" id="PS50191"/>
    </source>
</evidence>
<dbReference type="SMART" id="SM00516">
    <property type="entry name" value="SEC14"/>
    <property type="match status" value="1"/>
</dbReference>